<evidence type="ECO:0000313" key="2">
    <source>
        <dbReference type="EMBL" id="KAL3288521.1"/>
    </source>
</evidence>
<comment type="caution">
    <text evidence="2">The sequence shown here is derived from an EMBL/GenBank/DDBJ whole genome shotgun (WGS) entry which is preliminary data.</text>
</comment>
<dbReference type="EMBL" id="JABFTP020000185">
    <property type="protein sequence ID" value="KAL3288521.1"/>
    <property type="molecule type" value="Genomic_DNA"/>
</dbReference>
<dbReference type="AlphaFoldDB" id="A0ABD2PCK3"/>
<protein>
    <submittedName>
        <fullName evidence="2">Uncharacterized protein</fullName>
    </submittedName>
</protein>
<feature type="coiled-coil region" evidence="1">
    <location>
        <begin position="32"/>
        <end position="66"/>
    </location>
</feature>
<proteinExistence type="predicted"/>
<keyword evidence="1" id="KW-0175">Coiled coil</keyword>
<evidence type="ECO:0000313" key="3">
    <source>
        <dbReference type="Proteomes" id="UP001516400"/>
    </source>
</evidence>
<evidence type="ECO:0000256" key="1">
    <source>
        <dbReference type="SAM" id="Coils"/>
    </source>
</evidence>
<keyword evidence="3" id="KW-1185">Reference proteome</keyword>
<reference evidence="2 3" key="1">
    <citation type="journal article" date="2021" name="BMC Biol.">
        <title>Horizontally acquired antibacterial genes associated with adaptive radiation of ladybird beetles.</title>
        <authorList>
            <person name="Li H.S."/>
            <person name="Tang X.F."/>
            <person name="Huang Y.H."/>
            <person name="Xu Z.Y."/>
            <person name="Chen M.L."/>
            <person name="Du X.Y."/>
            <person name="Qiu B.Y."/>
            <person name="Chen P.T."/>
            <person name="Zhang W."/>
            <person name="Slipinski A."/>
            <person name="Escalona H.E."/>
            <person name="Waterhouse R.M."/>
            <person name="Zwick A."/>
            <person name="Pang H."/>
        </authorList>
    </citation>
    <scope>NUCLEOTIDE SEQUENCE [LARGE SCALE GENOMIC DNA]</scope>
    <source>
        <strain evidence="2">SYSU2018</strain>
    </source>
</reference>
<name>A0ABD2PCK3_9CUCU</name>
<gene>
    <name evidence="2" type="ORF">HHI36_002962</name>
</gene>
<accession>A0ABD2PCK3</accession>
<sequence length="191" mass="22257">MSAIKKQQSEFITPLNYYREKIDDFEKKLKVVESLDNKINLLNTEMDSLKRDNFKLKNEVMDLHQKLKLNDLEMVRIPESRNENIIDIVENVASKLNFASVESCLNNCYRVHSVSKDSNRSRPIVASFKTTLHKSDFMKVYKRIKDLRTTALSGFESLHQQDSKVLVRKDEQQSSKIRHVASEADLPKLLK</sequence>
<dbReference type="Proteomes" id="UP001516400">
    <property type="component" value="Unassembled WGS sequence"/>
</dbReference>
<organism evidence="2 3">
    <name type="scientific">Cryptolaemus montrouzieri</name>
    <dbReference type="NCBI Taxonomy" id="559131"/>
    <lineage>
        <taxon>Eukaryota</taxon>
        <taxon>Metazoa</taxon>
        <taxon>Ecdysozoa</taxon>
        <taxon>Arthropoda</taxon>
        <taxon>Hexapoda</taxon>
        <taxon>Insecta</taxon>
        <taxon>Pterygota</taxon>
        <taxon>Neoptera</taxon>
        <taxon>Endopterygota</taxon>
        <taxon>Coleoptera</taxon>
        <taxon>Polyphaga</taxon>
        <taxon>Cucujiformia</taxon>
        <taxon>Coccinelloidea</taxon>
        <taxon>Coccinellidae</taxon>
        <taxon>Scymninae</taxon>
        <taxon>Scymnini</taxon>
        <taxon>Cryptolaemus</taxon>
    </lineage>
</organism>